<comment type="caution">
    <text evidence="2">The sequence shown here is derived from an EMBL/GenBank/DDBJ whole genome shotgun (WGS) entry which is preliminary data.</text>
</comment>
<keyword evidence="1" id="KW-0812">Transmembrane</keyword>
<reference evidence="2" key="2">
    <citation type="submission" date="2021-04" db="EMBL/GenBank/DDBJ databases">
        <authorList>
            <person name="Gilroy R."/>
        </authorList>
    </citation>
    <scope>NUCLEOTIDE SEQUENCE</scope>
    <source>
        <strain evidence="2">Gambia15-2214</strain>
    </source>
</reference>
<proteinExistence type="predicted"/>
<keyword evidence="1" id="KW-0472">Membrane</keyword>
<sequence length="576" mass="64347">MIKHPIQRFFGLTVLYSIIILGIFLLQFRSDTSISETFGGLKLRLVQTQTESQEKVLKNTFQISFQGMSLSSDEKKPLIATFLDGTTKQLSLENWNPDSDTSFSLYFDNQVSLRFMVTTVAKTNDSLTIVATLPEDILDVSVPYKPIGGYIVTEEQSSKLILSSKKDQYIATAFNFKNDRLSVSSLNTLATLTPYVPVTTFDFAMAETLPQASHELFLQTVAQFKANFIYQASQSINSSMSEQLAVAYVAAMAENGKYQEAIDEIPSSVKTSSKRTYLSAPYFNSLTTLNRSLEVQLESRRSMFTHAVQQNSLDIFMEKNLAELLCVFEAEPQAMQVATMPSNMENFTPTVNQAAGIINTYGKLLKYNPILAAPLEKVIPLCLEKIASSVTVENESVTISEDKTELSFEDAVKVGMSLVQFGTVIEEPTYVATGYLITNVYMGQQQSISLATMVNLYPIIAMENTYYPHIKVISTSKDSGTGKPIWAWTVAEDITLSQDTQGKTTFSISFPVGQTHHLIINGITPFNYVQIYGVAYRTDPRFETYDASGYVYLSATETFLLKSKHEDYIEDIVLYH</sequence>
<evidence type="ECO:0000256" key="1">
    <source>
        <dbReference type="SAM" id="Phobius"/>
    </source>
</evidence>
<dbReference type="Proteomes" id="UP000823914">
    <property type="component" value="Unassembled WGS sequence"/>
</dbReference>
<organism evidence="2 3">
    <name type="scientific">Candidatus Treponema excrementipullorum</name>
    <dbReference type="NCBI Taxonomy" id="2838768"/>
    <lineage>
        <taxon>Bacteria</taxon>
        <taxon>Pseudomonadati</taxon>
        <taxon>Spirochaetota</taxon>
        <taxon>Spirochaetia</taxon>
        <taxon>Spirochaetales</taxon>
        <taxon>Treponemataceae</taxon>
        <taxon>Treponema</taxon>
    </lineage>
</organism>
<protein>
    <submittedName>
        <fullName evidence="2">Uncharacterized protein</fullName>
    </submittedName>
</protein>
<name>A0A9E2L5K0_9SPIR</name>
<reference evidence="2" key="1">
    <citation type="journal article" date="2021" name="PeerJ">
        <title>Extensive microbial diversity within the chicken gut microbiome revealed by metagenomics and culture.</title>
        <authorList>
            <person name="Gilroy R."/>
            <person name="Ravi A."/>
            <person name="Getino M."/>
            <person name="Pursley I."/>
            <person name="Horton D.L."/>
            <person name="Alikhan N.F."/>
            <person name="Baker D."/>
            <person name="Gharbi K."/>
            <person name="Hall N."/>
            <person name="Watson M."/>
            <person name="Adriaenssens E.M."/>
            <person name="Foster-Nyarko E."/>
            <person name="Jarju S."/>
            <person name="Secka A."/>
            <person name="Antonio M."/>
            <person name="Oren A."/>
            <person name="Chaudhuri R.R."/>
            <person name="La Ragione R."/>
            <person name="Hildebrand F."/>
            <person name="Pallen M.J."/>
        </authorList>
    </citation>
    <scope>NUCLEOTIDE SEQUENCE</scope>
    <source>
        <strain evidence="2">Gambia15-2214</strain>
    </source>
</reference>
<gene>
    <name evidence="2" type="ORF">IAA16_10900</name>
</gene>
<accession>A0A9E2L5K0</accession>
<evidence type="ECO:0000313" key="2">
    <source>
        <dbReference type="EMBL" id="MBU3851066.1"/>
    </source>
</evidence>
<feature type="transmembrane region" description="Helical" evidence="1">
    <location>
        <begin position="9"/>
        <end position="28"/>
    </location>
</feature>
<keyword evidence="1" id="KW-1133">Transmembrane helix</keyword>
<evidence type="ECO:0000313" key="3">
    <source>
        <dbReference type="Proteomes" id="UP000823914"/>
    </source>
</evidence>
<dbReference type="EMBL" id="JAHLFV010000247">
    <property type="protein sequence ID" value="MBU3851066.1"/>
    <property type="molecule type" value="Genomic_DNA"/>
</dbReference>
<dbReference type="AlphaFoldDB" id="A0A9E2L5K0"/>